<dbReference type="PANTHER" id="PTHR43507">
    <property type="entry name" value="NADH-UBIQUINONE OXIDOREDUCTASE CHAIN 4"/>
    <property type="match status" value="1"/>
</dbReference>
<feature type="transmembrane region" description="Helical" evidence="17">
    <location>
        <begin position="180"/>
        <end position="202"/>
    </location>
</feature>
<keyword evidence="7 17" id="KW-0679">Respiratory chain</keyword>
<dbReference type="PRINTS" id="PR01437">
    <property type="entry name" value="NUOXDRDTASE4"/>
</dbReference>
<gene>
    <name evidence="20" type="primary">ND4</name>
</gene>
<evidence type="ECO:0000259" key="18">
    <source>
        <dbReference type="Pfam" id="PF00361"/>
    </source>
</evidence>
<evidence type="ECO:0000256" key="16">
    <source>
        <dbReference type="ARBA" id="ARBA00049551"/>
    </source>
</evidence>
<dbReference type="InterPro" id="IPR001750">
    <property type="entry name" value="ND/Mrp_TM"/>
</dbReference>
<dbReference type="GO" id="GO:0003954">
    <property type="term" value="F:NADH dehydrogenase activity"/>
    <property type="evidence" value="ECO:0007669"/>
    <property type="project" value="TreeGrafter"/>
</dbReference>
<keyword evidence="14 17" id="KW-0496">Mitochondrion</keyword>
<evidence type="ECO:0000256" key="4">
    <source>
        <dbReference type="ARBA" id="ARBA00012944"/>
    </source>
</evidence>
<comment type="catalytic activity">
    <reaction evidence="16 17">
        <text>a ubiquinone + NADH + 5 H(+)(in) = a ubiquinol + NAD(+) + 4 H(+)(out)</text>
        <dbReference type="Rhea" id="RHEA:29091"/>
        <dbReference type="Rhea" id="RHEA-COMP:9565"/>
        <dbReference type="Rhea" id="RHEA-COMP:9566"/>
        <dbReference type="ChEBI" id="CHEBI:15378"/>
        <dbReference type="ChEBI" id="CHEBI:16389"/>
        <dbReference type="ChEBI" id="CHEBI:17976"/>
        <dbReference type="ChEBI" id="CHEBI:57540"/>
        <dbReference type="ChEBI" id="CHEBI:57945"/>
        <dbReference type="EC" id="7.1.1.2"/>
    </reaction>
</comment>
<evidence type="ECO:0000256" key="2">
    <source>
        <dbReference type="ARBA" id="ARBA00004225"/>
    </source>
</evidence>
<evidence type="ECO:0000256" key="5">
    <source>
        <dbReference type="ARBA" id="ARBA00021006"/>
    </source>
</evidence>
<evidence type="ECO:0000256" key="11">
    <source>
        <dbReference type="ARBA" id="ARBA00022989"/>
    </source>
</evidence>
<keyword evidence="12 17" id="KW-0520">NAD</keyword>
<dbReference type="InterPro" id="IPR000260">
    <property type="entry name" value="NADH4_N"/>
</dbReference>
<name>A0A7T0ND24_9ORTH</name>
<keyword evidence="10 17" id="KW-0249">Electron transport</keyword>
<sequence>MLMLVFSMLFMIPLGFIGVWWACQLWFFLFCFIFIFLGDFSFSYVSFGFGLGLDVVSWLMIMLSFWICSLMLMASLSVSFSYNFPGLFIFVVLILMLCLYFSFCSISMFYFYLFFEASLLPTLILILGWGYQPERVGAGMYLIFYTFLASLPLLSAILWLETSSCNLMYVLLKDQFNSLYMYMAMVMAFLVKLPMYMFHLWLPKAHVEAPISGSMILAGVLLKLGGYGVIRLLKCNYLFSLSVNYLFVTLSLWGGFLVSLICLRQVDLSMLVAYSSVAHMSLVISGLFTMNIWGVMGSVLLMVGHGLCSSGLFCLSSIVYERLGSRLFMLNKGLMSFMPSMCLWWFLLTVSNMSAPPSLNLLGEVSLLNSIMSYCHYYIFLLFMLSFLSCAYSLYMYSSSQHGLYGSSSYSVSSGYFLEFHLLFLHWFPLNFMFVCCDYYC</sequence>
<keyword evidence="13 17" id="KW-0830">Ubiquinone</keyword>
<evidence type="ECO:0000256" key="8">
    <source>
        <dbReference type="ARBA" id="ARBA00022692"/>
    </source>
</evidence>
<evidence type="ECO:0000256" key="15">
    <source>
        <dbReference type="ARBA" id="ARBA00023136"/>
    </source>
</evidence>
<comment type="similarity">
    <text evidence="3 17">Belongs to the complex I subunit 4 family.</text>
</comment>
<evidence type="ECO:0000259" key="19">
    <source>
        <dbReference type="Pfam" id="PF01059"/>
    </source>
</evidence>
<evidence type="ECO:0000256" key="7">
    <source>
        <dbReference type="ARBA" id="ARBA00022660"/>
    </source>
</evidence>
<proteinExistence type="inferred from homology"/>
<keyword evidence="15 17" id="KW-0472">Membrane</keyword>
<feature type="transmembrane region" description="Helical" evidence="17">
    <location>
        <begin position="371"/>
        <end position="395"/>
    </location>
</feature>
<comment type="function">
    <text evidence="1">Core subunit of the mitochondrial membrane respiratory chain NADH dehydrogenase (Complex I) that is believed to belong to the minimal assembly required for catalysis. Complex I functions in the transfer of electrons from NADH to the respiratory chain. The immediate electron acceptor for the enzyme is believed to be ubiquinone.</text>
</comment>
<comment type="subcellular location">
    <subcellularLocation>
        <location evidence="2 17">Mitochondrion membrane</location>
        <topology evidence="2 17">Multi-pass membrane protein</topology>
    </subcellularLocation>
</comment>
<feature type="domain" description="NADH:quinone oxidoreductase/Mrp antiporter transmembrane" evidence="18">
    <location>
        <begin position="107"/>
        <end position="388"/>
    </location>
</feature>
<feature type="transmembrane region" description="Helical" evidence="17">
    <location>
        <begin position="84"/>
        <end position="103"/>
    </location>
</feature>
<reference evidence="20" key="1">
    <citation type="submission" date="2020-03" db="EMBL/GenBank/DDBJ databases">
        <title>The mitochondrial genomes of eight Scelimeninae species (Orthoptera: Tetrigoidea): deep insights into structural characteristics and phylogenetic implications.</title>
        <authorList>
            <person name="Li R."/>
            <person name="Li X.-D."/>
        </authorList>
    </citation>
    <scope>NUCLEOTIDE SEQUENCE</scope>
</reference>
<evidence type="ECO:0000256" key="17">
    <source>
        <dbReference type="RuleBase" id="RU003297"/>
    </source>
</evidence>
<feature type="transmembrane region" description="Helical" evidence="17">
    <location>
        <begin position="109"/>
        <end position="129"/>
    </location>
</feature>
<evidence type="ECO:0000256" key="12">
    <source>
        <dbReference type="ARBA" id="ARBA00023027"/>
    </source>
</evidence>
<dbReference type="Pfam" id="PF01059">
    <property type="entry name" value="Oxidored_q5_N"/>
    <property type="match status" value="1"/>
</dbReference>
<geneLocation type="mitochondrion" evidence="20"/>
<protein>
    <recommendedName>
        <fullName evidence="5 17">NADH-ubiquinone oxidoreductase chain 4</fullName>
        <ecNumber evidence="4 17">7.1.1.2</ecNumber>
    </recommendedName>
</protein>
<dbReference type="InterPro" id="IPR003918">
    <property type="entry name" value="NADH_UbQ_OxRdtase"/>
</dbReference>
<feature type="transmembrane region" description="Helical" evidence="17">
    <location>
        <begin position="299"/>
        <end position="320"/>
    </location>
</feature>
<dbReference type="GO" id="GO:0031966">
    <property type="term" value="C:mitochondrial membrane"/>
    <property type="evidence" value="ECO:0007669"/>
    <property type="project" value="UniProtKB-SubCell"/>
</dbReference>
<evidence type="ECO:0000256" key="1">
    <source>
        <dbReference type="ARBA" id="ARBA00003257"/>
    </source>
</evidence>
<dbReference type="PANTHER" id="PTHR43507:SF20">
    <property type="entry name" value="NADH-UBIQUINONE OXIDOREDUCTASE CHAIN 4"/>
    <property type="match status" value="1"/>
</dbReference>
<evidence type="ECO:0000313" key="20">
    <source>
        <dbReference type="EMBL" id="QPK42120.1"/>
    </source>
</evidence>
<comment type="function">
    <text evidence="17">Core subunit of the mitochondrial membrane respiratory chain NADH dehydrogenase (Complex I) which catalyzes electron transfer from NADH through the respiratory chain, using ubiquinone as an electron acceptor. Essential for the catalytic activity and assembly of complex I.</text>
</comment>
<feature type="domain" description="NADH:ubiquinone oxidoreductase chain 4 N-terminal" evidence="19">
    <location>
        <begin position="1"/>
        <end position="101"/>
    </location>
</feature>
<dbReference type="AlphaFoldDB" id="A0A7T0ND24"/>
<evidence type="ECO:0000256" key="14">
    <source>
        <dbReference type="ARBA" id="ARBA00023128"/>
    </source>
</evidence>
<evidence type="ECO:0000256" key="3">
    <source>
        <dbReference type="ARBA" id="ARBA00009025"/>
    </source>
</evidence>
<evidence type="ECO:0000256" key="13">
    <source>
        <dbReference type="ARBA" id="ARBA00023075"/>
    </source>
</evidence>
<dbReference type="EMBL" id="MT162548">
    <property type="protein sequence ID" value="QPK42120.1"/>
    <property type="molecule type" value="Genomic_DNA"/>
</dbReference>
<keyword evidence="8 17" id="KW-0812">Transmembrane</keyword>
<feature type="transmembrane region" description="Helical" evidence="17">
    <location>
        <begin position="49"/>
        <end position="72"/>
    </location>
</feature>
<evidence type="ECO:0000256" key="10">
    <source>
        <dbReference type="ARBA" id="ARBA00022982"/>
    </source>
</evidence>
<keyword evidence="9" id="KW-1278">Translocase</keyword>
<organism evidence="20">
    <name type="scientific">Scelimena melli</name>
    <dbReference type="NCBI Taxonomy" id="215044"/>
    <lineage>
        <taxon>Eukaryota</taxon>
        <taxon>Metazoa</taxon>
        <taxon>Ecdysozoa</taxon>
        <taxon>Arthropoda</taxon>
        <taxon>Hexapoda</taxon>
        <taxon>Insecta</taxon>
        <taxon>Pterygota</taxon>
        <taxon>Neoptera</taxon>
        <taxon>Polyneoptera</taxon>
        <taxon>Orthoptera</taxon>
        <taxon>Caelifera</taxon>
        <taxon>Acrididea</taxon>
        <taxon>Tetrigoidea</taxon>
        <taxon>Tetrigidae</taxon>
        <taxon>Scelimeninae</taxon>
        <taxon>Scelimena</taxon>
    </lineage>
</organism>
<feature type="transmembrane region" description="Helical" evidence="17">
    <location>
        <begin position="270"/>
        <end position="293"/>
    </location>
</feature>
<feature type="transmembrane region" description="Helical" evidence="17">
    <location>
        <begin position="12"/>
        <end position="37"/>
    </location>
</feature>
<feature type="transmembrane region" description="Helical" evidence="17">
    <location>
        <begin position="416"/>
        <end position="435"/>
    </location>
</feature>
<dbReference type="GO" id="GO:0042773">
    <property type="term" value="P:ATP synthesis coupled electron transport"/>
    <property type="evidence" value="ECO:0007669"/>
    <property type="project" value="InterPro"/>
</dbReference>
<accession>A0A7T0ND24</accession>
<evidence type="ECO:0000256" key="9">
    <source>
        <dbReference type="ARBA" id="ARBA00022967"/>
    </source>
</evidence>
<feature type="transmembrane region" description="Helical" evidence="17">
    <location>
        <begin position="214"/>
        <end position="233"/>
    </location>
</feature>
<feature type="transmembrane region" description="Helical" evidence="17">
    <location>
        <begin position="245"/>
        <end position="263"/>
    </location>
</feature>
<keyword evidence="6 17" id="KW-0813">Transport</keyword>
<evidence type="ECO:0000256" key="6">
    <source>
        <dbReference type="ARBA" id="ARBA00022448"/>
    </source>
</evidence>
<keyword evidence="11 17" id="KW-1133">Transmembrane helix</keyword>
<dbReference type="GO" id="GO:0015990">
    <property type="term" value="P:electron transport coupled proton transport"/>
    <property type="evidence" value="ECO:0007669"/>
    <property type="project" value="TreeGrafter"/>
</dbReference>
<dbReference type="GO" id="GO:0048039">
    <property type="term" value="F:ubiquinone binding"/>
    <property type="evidence" value="ECO:0007669"/>
    <property type="project" value="TreeGrafter"/>
</dbReference>
<dbReference type="GO" id="GO:0008137">
    <property type="term" value="F:NADH dehydrogenase (ubiquinone) activity"/>
    <property type="evidence" value="ECO:0007669"/>
    <property type="project" value="UniProtKB-UniRule"/>
</dbReference>
<feature type="transmembrane region" description="Helical" evidence="17">
    <location>
        <begin position="141"/>
        <end position="160"/>
    </location>
</feature>
<dbReference type="EC" id="7.1.1.2" evidence="4 17"/>
<dbReference type="Pfam" id="PF00361">
    <property type="entry name" value="Proton_antipo_M"/>
    <property type="match status" value="1"/>
</dbReference>